<sequence length="148" mass="17085">MDIDKMVNHKIAKLSGIIKRQIYQIISEEGLDITPEQWVLLVNLWENDGQTIGDLVTQSQKDFANVTRIVEKLSKNGYIIKRKNHKDGRSVLLYCTDKVKTIMPHINKCQMLSLNISLKGISQEEQDTFLHILDKIEKNCINYLNSTK</sequence>
<protein>
    <submittedName>
        <fullName evidence="5">MarR family protein</fullName>
    </submittedName>
</protein>
<evidence type="ECO:0000256" key="1">
    <source>
        <dbReference type="ARBA" id="ARBA00023015"/>
    </source>
</evidence>
<proteinExistence type="predicted"/>
<dbReference type="InterPro" id="IPR036388">
    <property type="entry name" value="WH-like_DNA-bd_sf"/>
</dbReference>
<gene>
    <name evidence="5" type="ORF">M099_1449</name>
</gene>
<evidence type="ECO:0000259" key="4">
    <source>
        <dbReference type="PROSITE" id="PS50995"/>
    </source>
</evidence>
<reference evidence="5 6" key="1">
    <citation type="submission" date="2014-04" db="EMBL/GenBank/DDBJ databases">
        <authorList>
            <person name="Sears C."/>
            <person name="Carroll K."/>
            <person name="Sack B.R."/>
            <person name="Qadri F."/>
            <person name="Myers L.L."/>
            <person name="Chung G.-T."/>
            <person name="Escheverria P."/>
            <person name="Fraser C.M."/>
            <person name="Sadzewicz L."/>
            <person name="Shefchek K.A."/>
            <person name="Tallon L."/>
            <person name="Das S.P."/>
            <person name="Daugherty S."/>
            <person name="Mongodin E.F."/>
        </authorList>
    </citation>
    <scope>NUCLEOTIDE SEQUENCE [LARGE SCALE GENOMIC DNA]</scope>
    <source>
        <strain evidence="5 6">3975 RP4</strain>
    </source>
</reference>
<dbReference type="GO" id="GO:0003700">
    <property type="term" value="F:DNA-binding transcription factor activity"/>
    <property type="evidence" value="ECO:0007669"/>
    <property type="project" value="InterPro"/>
</dbReference>
<dbReference type="RefSeq" id="WP_032952658.1">
    <property type="nucleotide sequence ID" value="NZ_JNHM01000018.1"/>
</dbReference>
<dbReference type="PANTHER" id="PTHR42756">
    <property type="entry name" value="TRANSCRIPTIONAL REGULATOR, MARR"/>
    <property type="match status" value="1"/>
</dbReference>
<dbReference type="Proteomes" id="UP000027661">
    <property type="component" value="Unassembled WGS sequence"/>
</dbReference>
<dbReference type="PRINTS" id="PR00598">
    <property type="entry name" value="HTHMARR"/>
</dbReference>
<dbReference type="PANTHER" id="PTHR42756:SF1">
    <property type="entry name" value="TRANSCRIPTIONAL REPRESSOR OF EMRAB OPERON"/>
    <property type="match status" value="1"/>
</dbReference>
<keyword evidence="3" id="KW-0804">Transcription</keyword>
<dbReference type="SMART" id="SM00347">
    <property type="entry name" value="HTH_MARR"/>
    <property type="match status" value="1"/>
</dbReference>
<dbReference type="InterPro" id="IPR000835">
    <property type="entry name" value="HTH_MarR-typ"/>
</dbReference>
<evidence type="ECO:0000256" key="2">
    <source>
        <dbReference type="ARBA" id="ARBA00023125"/>
    </source>
</evidence>
<dbReference type="Pfam" id="PF01047">
    <property type="entry name" value="MarR"/>
    <property type="match status" value="1"/>
</dbReference>
<name>A0A069SKR4_PHOVU</name>
<dbReference type="Gene3D" id="1.10.10.10">
    <property type="entry name" value="Winged helix-like DNA-binding domain superfamily/Winged helix DNA-binding domain"/>
    <property type="match status" value="1"/>
</dbReference>
<dbReference type="PATRIC" id="fig|1339352.3.peg.1401"/>
<organism evidence="5 6">
    <name type="scientific">Phocaeicola vulgatus str. 3975 RP4</name>
    <dbReference type="NCBI Taxonomy" id="1339352"/>
    <lineage>
        <taxon>Bacteria</taxon>
        <taxon>Pseudomonadati</taxon>
        <taxon>Bacteroidota</taxon>
        <taxon>Bacteroidia</taxon>
        <taxon>Bacteroidales</taxon>
        <taxon>Bacteroidaceae</taxon>
        <taxon>Phocaeicola</taxon>
    </lineage>
</organism>
<dbReference type="InterPro" id="IPR036390">
    <property type="entry name" value="WH_DNA-bd_sf"/>
</dbReference>
<dbReference type="PROSITE" id="PS50995">
    <property type="entry name" value="HTH_MARR_2"/>
    <property type="match status" value="1"/>
</dbReference>
<accession>A0A069SKR4</accession>
<evidence type="ECO:0000313" key="5">
    <source>
        <dbReference type="EMBL" id="KDS55012.1"/>
    </source>
</evidence>
<evidence type="ECO:0000256" key="3">
    <source>
        <dbReference type="ARBA" id="ARBA00023163"/>
    </source>
</evidence>
<feature type="domain" description="HTH marR-type" evidence="4">
    <location>
        <begin position="1"/>
        <end position="138"/>
    </location>
</feature>
<dbReference type="SUPFAM" id="SSF46785">
    <property type="entry name" value="Winged helix' DNA-binding domain"/>
    <property type="match status" value="1"/>
</dbReference>
<dbReference type="AlphaFoldDB" id="A0A069SKR4"/>
<dbReference type="EMBL" id="JNHM01000018">
    <property type="protein sequence ID" value="KDS55012.1"/>
    <property type="molecule type" value="Genomic_DNA"/>
</dbReference>
<dbReference type="GO" id="GO:0003677">
    <property type="term" value="F:DNA binding"/>
    <property type="evidence" value="ECO:0007669"/>
    <property type="project" value="UniProtKB-KW"/>
</dbReference>
<evidence type="ECO:0000313" key="6">
    <source>
        <dbReference type="Proteomes" id="UP000027661"/>
    </source>
</evidence>
<keyword evidence="2" id="KW-0238">DNA-binding</keyword>
<comment type="caution">
    <text evidence="5">The sequence shown here is derived from an EMBL/GenBank/DDBJ whole genome shotgun (WGS) entry which is preliminary data.</text>
</comment>
<keyword evidence="1" id="KW-0805">Transcription regulation</keyword>